<organism evidence="1 2">
    <name type="scientific">Oculimacula yallundae</name>
    <dbReference type="NCBI Taxonomy" id="86028"/>
    <lineage>
        <taxon>Eukaryota</taxon>
        <taxon>Fungi</taxon>
        <taxon>Dikarya</taxon>
        <taxon>Ascomycota</taxon>
        <taxon>Pezizomycotina</taxon>
        <taxon>Leotiomycetes</taxon>
        <taxon>Helotiales</taxon>
        <taxon>Ploettnerulaceae</taxon>
        <taxon>Oculimacula</taxon>
    </lineage>
</organism>
<evidence type="ECO:0000313" key="1">
    <source>
        <dbReference type="EMBL" id="KAL2061932.1"/>
    </source>
</evidence>
<evidence type="ECO:0000313" key="2">
    <source>
        <dbReference type="Proteomes" id="UP001595075"/>
    </source>
</evidence>
<gene>
    <name evidence="1" type="ORF">VTL71DRAFT_7310</name>
</gene>
<dbReference type="EMBL" id="JAZHXI010000018">
    <property type="protein sequence ID" value="KAL2061932.1"/>
    <property type="molecule type" value="Genomic_DNA"/>
</dbReference>
<proteinExistence type="predicted"/>
<keyword evidence="2" id="KW-1185">Reference proteome</keyword>
<dbReference type="Proteomes" id="UP001595075">
    <property type="component" value="Unassembled WGS sequence"/>
</dbReference>
<sequence length="534" mass="59278">MVLDASSSQAAQGVEGTTREFCTTMGMEGSNDRSVDSHPMGLEINLSGHNFDTAPQAEMSMTVEDLKAVHARVEFRIVNEATVARSPVTLGELFDALSEENNFDPNGRRFPHLHPSYFLQMTAADRAQDAWTFIQQLESTVTLGSATSSGDTRLPASFEESIGPAKEDFTNHQMQTLSIEPQDYRSLPVAYGVTSGFDMSRPVGPSQYHHNGMVYYGPPVPSMSAATDFPQFAYPGMFDWYLGNQAAISNDVARYSEVPVIIGNERFKPSPVMAPVAYLPDFQVPFQNAHSAALPPPATPLPLQFGASRHRLDERRFLSNETAGNAVPAGINSFTKYKGDFTDDTIRDMQCPEELNTSVHIEGFPANTSEADVLSVIRFAAVRNICIHPAVFGRFSTVAVDITFFTRESAEYCFTRGTDGHFRSREMPLKFMWNKNKCRPASGEELKQSRVLLIEGAENEVEMQGVERLLREKLVFKLIASHTWRVGDGYVVIWLEFAKLRGQARCAKKLIQEVITKLDLNVVVSYGEDPCGPR</sequence>
<accession>A0ABR4BX23</accession>
<comment type="caution">
    <text evidence="1">The sequence shown here is derived from an EMBL/GenBank/DDBJ whole genome shotgun (WGS) entry which is preliminary data.</text>
</comment>
<name>A0ABR4BX23_9HELO</name>
<protein>
    <recommendedName>
        <fullName evidence="3">RRM domain-containing protein</fullName>
    </recommendedName>
</protein>
<evidence type="ECO:0008006" key="3">
    <source>
        <dbReference type="Google" id="ProtNLM"/>
    </source>
</evidence>
<reference evidence="1 2" key="1">
    <citation type="journal article" date="2024" name="Commun. Biol.">
        <title>Comparative genomic analysis of thermophilic fungi reveals convergent evolutionary adaptations and gene losses.</title>
        <authorList>
            <person name="Steindorff A.S."/>
            <person name="Aguilar-Pontes M.V."/>
            <person name="Robinson A.J."/>
            <person name="Andreopoulos B."/>
            <person name="LaButti K."/>
            <person name="Kuo A."/>
            <person name="Mondo S."/>
            <person name="Riley R."/>
            <person name="Otillar R."/>
            <person name="Haridas S."/>
            <person name="Lipzen A."/>
            <person name="Grimwood J."/>
            <person name="Schmutz J."/>
            <person name="Clum A."/>
            <person name="Reid I.D."/>
            <person name="Moisan M.C."/>
            <person name="Butler G."/>
            <person name="Nguyen T.T.M."/>
            <person name="Dewar K."/>
            <person name="Conant G."/>
            <person name="Drula E."/>
            <person name="Henrissat B."/>
            <person name="Hansel C."/>
            <person name="Singer S."/>
            <person name="Hutchinson M.I."/>
            <person name="de Vries R.P."/>
            <person name="Natvig D.O."/>
            <person name="Powell A.J."/>
            <person name="Tsang A."/>
            <person name="Grigoriev I.V."/>
        </authorList>
    </citation>
    <scope>NUCLEOTIDE SEQUENCE [LARGE SCALE GENOMIC DNA]</scope>
    <source>
        <strain evidence="1 2">CBS 494.80</strain>
    </source>
</reference>